<keyword evidence="2" id="KW-1185">Reference proteome</keyword>
<evidence type="ECO:0000313" key="1">
    <source>
        <dbReference type="EMBL" id="KAG0139146.1"/>
    </source>
</evidence>
<organism evidence="1 2">
    <name type="scientific">Cronartium quercuum f. sp. fusiforme G11</name>
    <dbReference type="NCBI Taxonomy" id="708437"/>
    <lineage>
        <taxon>Eukaryota</taxon>
        <taxon>Fungi</taxon>
        <taxon>Dikarya</taxon>
        <taxon>Basidiomycota</taxon>
        <taxon>Pucciniomycotina</taxon>
        <taxon>Pucciniomycetes</taxon>
        <taxon>Pucciniales</taxon>
        <taxon>Coleosporiaceae</taxon>
        <taxon>Cronartium</taxon>
    </lineage>
</organism>
<dbReference type="AlphaFoldDB" id="A0A9P6T519"/>
<dbReference type="OrthoDB" id="5400101at2759"/>
<evidence type="ECO:0000313" key="2">
    <source>
        <dbReference type="Proteomes" id="UP000886653"/>
    </source>
</evidence>
<reference evidence="1" key="1">
    <citation type="submission" date="2013-11" db="EMBL/GenBank/DDBJ databases">
        <title>Genome sequence of the fusiform rust pathogen reveals effectors for host alternation and coevolution with pine.</title>
        <authorList>
            <consortium name="DOE Joint Genome Institute"/>
            <person name="Smith K."/>
            <person name="Pendleton A."/>
            <person name="Kubisiak T."/>
            <person name="Anderson C."/>
            <person name="Salamov A."/>
            <person name="Aerts A."/>
            <person name="Riley R."/>
            <person name="Clum A."/>
            <person name="Lindquist E."/>
            <person name="Ence D."/>
            <person name="Campbell M."/>
            <person name="Kronenberg Z."/>
            <person name="Feau N."/>
            <person name="Dhillon B."/>
            <person name="Hamelin R."/>
            <person name="Burleigh J."/>
            <person name="Smith J."/>
            <person name="Yandell M."/>
            <person name="Nelson C."/>
            <person name="Grigoriev I."/>
            <person name="Davis J."/>
        </authorList>
    </citation>
    <scope>NUCLEOTIDE SEQUENCE</scope>
    <source>
        <strain evidence="1">G11</strain>
    </source>
</reference>
<dbReference type="SUPFAM" id="SSF55608">
    <property type="entry name" value="Homing endonucleases"/>
    <property type="match status" value="1"/>
</dbReference>
<sequence>MFKSDVTEKSEVSIHIGKHRRPENETDLGYYLAGLIEGGGSSNGEQGFEMVFHEFDAANAYYIKNIIGYGSVSKIKGKKAVKLSIFHRKGVEKV</sequence>
<dbReference type="InterPro" id="IPR027434">
    <property type="entry name" value="Homing_endonucl"/>
</dbReference>
<dbReference type="EMBL" id="MU167754">
    <property type="protein sequence ID" value="KAG0139146.1"/>
    <property type="molecule type" value="Genomic_DNA"/>
</dbReference>
<dbReference type="Proteomes" id="UP000886653">
    <property type="component" value="Unassembled WGS sequence"/>
</dbReference>
<proteinExistence type="predicted"/>
<protein>
    <submittedName>
        <fullName evidence="1">Uncharacterized protein</fullName>
    </submittedName>
</protein>
<comment type="caution">
    <text evidence="1">The sequence shown here is derived from an EMBL/GenBank/DDBJ whole genome shotgun (WGS) entry which is preliminary data.</text>
</comment>
<name>A0A9P6T519_9BASI</name>
<accession>A0A9P6T519</accession>
<gene>
    <name evidence="1" type="ORF">CROQUDRAFT_675204</name>
</gene>